<dbReference type="RefSeq" id="WP_072763378.1">
    <property type="nucleotide sequence ID" value="NZ_FQYX01000004.1"/>
</dbReference>
<accession>A0A1M6D3P0</accession>
<dbReference type="AlphaFoldDB" id="A0A1M6D3P0"/>
<feature type="domain" description="DUF3298" evidence="1">
    <location>
        <begin position="165"/>
        <end position="234"/>
    </location>
</feature>
<evidence type="ECO:0000259" key="1">
    <source>
        <dbReference type="Pfam" id="PF11738"/>
    </source>
</evidence>
<dbReference type="InterPro" id="IPR025303">
    <property type="entry name" value="PdaC"/>
</dbReference>
<feature type="domain" description="Deacetylase PdaC" evidence="2">
    <location>
        <begin position="36"/>
        <end position="139"/>
    </location>
</feature>
<evidence type="ECO:0000259" key="2">
    <source>
        <dbReference type="Pfam" id="PF13739"/>
    </source>
</evidence>
<dbReference type="InterPro" id="IPR021729">
    <property type="entry name" value="DUF3298"/>
</dbReference>
<evidence type="ECO:0008006" key="5">
    <source>
        <dbReference type="Google" id="ProtNLM"/>
    </source>
</evidence>
<gene>
    <name evidence="3" type="ORF">SAMN04487911_104150</name>
</gene>
<proteinExistence type="predicted"/>
<dbReference type="Gene3D" id="3.30.565.40">
    <property type="entry name" value="Fervidobacterium nodosum Rt17-B1 like"/>
    <property type="match status" value="1"/>
</dbReference>
<sequence length="247" mass="28295">MNTKLAFLLLPLIFWSCTNQDKLVFEPLEFKEASCDNCPKVSIHIPKALENQALATIINNTLQEEVISMLSYDDAFEPSTIEEAIRSFNNGFSDIKKLYADEPVGWEAIIDGAITFEDDNIITIQLNSYSFTGGAHGYTSTQFFNFDKKKNIEVNTLDFIEDLDQFRLYAELKFREQEKIPSGKSINTTGFMFENNVFYLPENIGFTKEGLQLYYEQYEVASYADGPILLNLPFQEIKPYLSLKIKS</sequence>
<dbReference type="Pfam" id="PF11738">
    <property type="entry name" value="DUF3298"/>
    <property type="match status" value="1"/>
</dbReference>
<dbReference type="Pfam" id="PF13739">
    <property type="entry name" value="PdaC"/>
    <property type="match status" value="1"/>
</dbReference>
<dbReference type="Gene3D" id="3.90.640.20">
    <property type="entry name" value="Heat-shock cognate protein, ATPase"/>
    <property type="match status" value="1"/>
</dbReference>
<keyword evidence="4" id="KW-1185">Reference proteome</keyword>
<name>A0A1M6D3P0_9FLAO</name>
<dbReference type="EMBL" id="FQYX01000004">
    <property type="protein sequence ID" value="SHI67819.1"/>
    <property type="molecule type" value="Genomic_DNA"/>
</dbReference>
<dbReference type="InterPro" id="IPR037126">
    <property type="entry name" value="PdaC/RsiV-like_sf"/>
</dbReference>
<evidence type="ECO:0000313" key="3">
    <source>
        <dbReference type="EMBL" id="SHI67819.1"/>
    </source>
</evidence>
<organism evidence="3 4">
    <name type="scientific">Arenibacter nanhaiticus</name>
    <dbReference type="NCBI Taxonomy" id="558155"/>
    <lineage>
        <taxon>Bacteria</taxon>
        <taxon>Pseudomonadati</taxon>
        <taxon>Bacteroidota</taxon>
        <taxon>Flavobacteriia</taxon>
        <taxon>Flavobacteriales</taxon>
        <taxon>Flavobacteriaceae</taxon>
        <taxon>Arenibacter</taxon>
    </lineage>
</organism>
<dbReference type="OrthoDB" id="594879at2"/>
<dbReference type="STRING" id="558155.SAMN04487911_104150"/>
<evidence type="ECO:0000313" key="4">
    <source>
        <dbReference type="Proteomes" id="UP000184231"/>
    </source>
</evidence>
<dbReference type="Proteomes" id="UP000184231">
    <property type="component" value="Unassembled WGS sequence"/>
</dbReference>
<protein>
    <recommendedName>
        <fullName evidence="5">Deacetylase PdaC domain-containing protein</fullName>
    </recommendedName>
</protein>
<reference evidence="3 4" key="1">
    <citation type="submission" date="2016-11" db="EMBL/GenBank/DDBJ databases">
        <authorList>
            <person name="Jaros S."/>
            <person name="Januszkiewicz K."/>
            <person name="Wedrychowicz H."/>
        </authorList>
    </citation>
    <scope>NUCLEOTIDE SEQUENCE [LARGE SCALE GENOMIC DNA]</scope>
    <source>
        <strain evidence="3 4">CGMCC 1.8863</strain>
    </source>
</reference>